<dbReference type="PANTHER" id="PTHR30353:SF15">
    <property type="entry name" value="INNER MEMBRANE PROTEIN YABI"/>
    <property type="match status" value="1"/>
</dbReference>
<dbReference type="Pfam" id="PF09335">
    <property type="entry name" value="VTT_dom"/>
    <property type="match status" value="1"/>
</dbReference>
<comment type="subcellular location">
    <subcellularLocation>
        <location evidence="1 7">Cell membrane</location>
        <topology evidence="1 7">Multi-pass membrane protein</topology>
    </subcellularLocation>
</comment>
<evidence type="ECO:0000259" key="8">
    <source>
        <dbReference type="Pfam" id="PF09335"/>
    </source>
</evidence>
<dbReference type="AlphaFoldDB" id="A0A4Z0BJC5"/>
<dbReference type="GO" id="GO:0005886">
    <property type="term" value="C:plasma membrane"/>
    <property type="evidence" value="ECO:0007669"/>
    <property type="project" value="UniProtKB-SubCell"/>
</dbReference>
<evidence type="ECO:0000256" key="6">
    <source>
        <dbReference type="ARBA" id="ARBA00023136"/>
    </source>
</evidence>
<dbReference type="EMBL" id="SMLM01000004">
    <property type="protein sequence ID" value="TFY99396.1"/>
    <property type="molecule type" value="Genomic_DNA"/>
</dbReference>
<feature type="transmembrane region" description="Helical" evidence="7">
    <location>
        <begin position="181"/>
        <end position="199"/>
    </location>
</feature>
<keyword evidence="6 7" id="KW-0472">Membrane</keyword>
<dbReference type="InterPro" id="IPR032816">
    <property type="entry name" value="VTT_dom"/>
</dbReference>
<dbReference type="InterPro" id="IPR032818">
    <property type="entry name" value="DedA-like"/>
</dbReference>
<comment type="caution">
    <text evidence="9">The sequence shown here is derived from an EMBL/GenBank/DDBJ whole genome shotgun (WGS) entry which is preliminary data.</text>
</comment>
<keyword evidence="3 7" id="KW-1003">Cell membrane</keyword>
<keyword evidence="4 7" id="KW-0812">Transmembrane</keyword>
<accession>A0A4Z0BJC5</accession>
<evidence type="ECO:0000313" key="9">
    <source>
        <dbReference type="EMBL" id="TFY99396.1"/>
    </source>
</evidence>
<evidence type="ECO:0000256" key="3">
    <source>
        <dbReference type="ARBA" id="ARBA00022475"/>
    </source>
</evidence>
<evidence type="ECO:0000313" key="10">
    <source>
        <dbReference type="Proteomes" id="UP000298180"/>
    </source>
</evidence>
<protein>
    <recommendedName>
        <fullName evidence="8">VTT domain-containing protein</fullName>
    </recommendedName>
</protein>
<comment type="caution">
    <text evidence="7">Lacks conserved residue(s) required for the propagation of feature annotation.</text>
</comment>
<feature type="transmembrane region" description="Helical" evidence="7">
    <location>
        <begin position="142"/>
        <end position="161"/>
    </location>
</feature>
<dbReference type="PANTHER" id="PTHR30353">
    <property type="entry name" value="INNER MEMBRANE PROTEIN DEDA-RELATED"/>
    <property type="match status" value="1"/>
</dbReference>
<evidence type="ECO:0000256" key="1">
    <source>
        <dbReference type="ARBA" id="ARBA00004651"/>
    </source>
</evidence>
<evidence type="ECO:0000256" key="5">
    <source>
        <dbReference type="ARBA" id="ARBA00022989"/>
    </source>
</evidence>
<dbReference type="OrthoDB" id="21108at2"/>
<feature type="domain" description="VTT" evidence="8">
    <location>
        <begin position="39"/>
        <end position="157"/>
    </location>
</feature>
<reference evidence="9 10" key="1">
    <citation type="submission" date="2019-03" db="EMBL/GenBank/DDBJ databases">
        <title>Ramlibacter henchirensis DSM 14656, whole genome shotgun sequence.</title>
        <authorList>
            <person name="Zhang X."/>
            <person name="Feng G."/>
            <person name="Zhu H."/>
        </authorList>
    </citation>
    <scope>NUCLEOTIDE SEQUENCE [LARGE SCALE GENOMIC DNA]</scope>
    <source>
        <strain evidence="9 10">DSM 14656</strain>
    </source>
</reference>
<evidence type="ECO:0000256" key="4">
    <source>
        <dbReference type="ARBA" id="ARBA00022692"/>
    </source>
</evidence>
<organism evidence="9 10">
    <name type="scientific">Ramlibacter henchirensis</name>
    <dbReference type="NCBI Taxonomy" id="204072"/>
    <lineage>
        <taxon>Bacteria</taxon>
        <taxon>Pseudomonadati</taxon>
        <taxon>Pseudomonadota</taxon>
        <taxon>Betaproteobacteria</taxon>
        <taxon>Burkholderiales</taxon>
        <taxon>Comamonadaceae</taxon>
        <taxon>Ramlibacter</taxon>
    </lineage>
</organism>
<keyword evidence="10" id="KW-1185">Reference proteome</keyword>
<evidence type="ECO:0000256" key="7">
    <source>
        <dbReference type="RuleBase" id="RU367016"/>
    </source>
</evidence>
<sequence length="207" mass="22854">MGFMESMLAMLQTLQGWPAYLLLFGLLLGSGFGLPVNEDILLLVAAALTLRGVMEPVPLVAVAWCGVLCADGLIFHWGRRFGTQLLRHKLASRALPAARLQSMERAVQRWGPGFIFVVRFVPGLRTALLFAAGSMKIPYRHLFVFDGAAAVVELPLLVWGVRYVGGRWEEIVAALQHWQGWLLPALAAAVIAAAAAVWWRRRSRSPR</sequence>
<name>A0A4Z0BJC5_9BURK</name>
<keyword evidence="5 7" id="KW-1133">Transmembrane helix</keyword>
<dbReference type="Proteomes" id="UP000298180">
    <property type="component" value="Unassembled WGS sequence"/>
</dbReference>
<comment type="similarity">
    <text evidence="2 7">Belongs to the DedA family.</text>
</comment>
<evidence type="ECO:0000256" key="2">
    <source>
        <dbReference type="ARBA" id="ARBA00010792"/>
    </source>
</evidence>
<feature type="transmembrane region" description="Helical" evidence="7">
    <location>
        <begin position="57"/>
        <end position="77"/>
    </location>
</feature>
<proteinExistence type="inferred from homology"/>
<gene>
    <name evidence="9" type="ORF">EZ313_22885</name>
</gene>